<accession>A0A7J7VIW2</accession>
<keyword evidence="3" id="KW-1185">Reference proteome</keyword>
<organism evidence="2 3">
    <name type="scientific">Myotis myotis</name>
    <name type="common">Greater mouse-eared bat</name>
    <name type="synonym">Vespertilio myotis</name>
    <dbReference type="NCBI Taxonomy" id="51298"/>
    <lineage>
        <taxon>Eukaryota</taxon>
        <taxon>Metazoa</taxon>
        <taxon>Chordata</taxon>
        <taxon>Craniata</taxon>
        <taxon>Vertebrata</taxon>
        <taxon>Euteleostomi</taxon>
        <taxon>Mammalia</taxon>
        <taxon>Eutheria</taxon>
        <taxon>Laurasiatheria</taxon>
        <taxon>Chiroptera</taxon>
        <taxon>Yangochiroptera</taxon>
        <taxon>Vespertilionidae</taxon>
        <taxon>Myotis</taxon>
    </lineage>
</organism>
<comment type="caution">
    <text evidence="2">The sequence shown here is derived from an EMBL/GenBank/DDBJ whole genome shotgun (WGS) entry which is preliminary data.</text>
</comment>
<evidence type="ECO:0000313" key="2">
    <source>
        <dbReference type="EMBL" id="KAF6324961.1"/>
    </source>
</evidence>
<reference evidence="2 3" key="1">
    <citation type="journal article" date="2020" name="Nature">
        <title>Six reference-quality genomes reveal evolution of bat adaptations.</title>
        <authorList>
            <person name="Jebb D."/>
            <person name="Huang Z."/>
            <person name="Pippel M."/>
            <person name="Hughes G.M."/>
            <person name="Lavrichenko K."/>
            <person name="Devanna P."/>
            <person name="Winkler S."/>
            <person name="Jermiin L.S."/>
            <person name="Skirmuntt E.C."/>
            <person name="Katzourakis A."/>
            <person name="Burkitt-Gray L."/>
            <person name="Ray D.A."/>
            <person name="Sullivan K.A.M."/>
            <person name="Roscito J.G."/>
            <person name="Kirilenko B.M."/>
            <person name="Davalos L.M."/>
            <person name="Corthals A.P."/>
            <person name="Power M.L."/>
            <person name="Jones G."/>
            <person name="Ransome R.D."/>
            <person name="Dechmann D.K.N."/>
            <person name="Locatelli A.G."/>
            <person name="Puechmaille S.J."/>
            <person name="Fedrigo O."/>
            <person name="Jarvis E.D."/>
            <person name="Hiller M."/>
            <person name="Vernes S.C."/>
            <person name="Myers E.W."/>
            <person name="Teeling E.C."/>
        </authorList>
    </citation>
    <scope>NUCLEOTIDE SEQUENCE [LARGE SCALE GENOMIC DNA]</scope>
    <source>
        <strain evidence="2">MMyoMyo1</strain>
        <tissue evidence="2">Flight muscle</tissue>
    </source>
</reference>
<evidence type="ECO:0000256" key="1">
    <source>
        <dbReference type="SAM" id="MobiDB-lite"/>
    </source>
</evidence>
<gene>
    <name evidence="2" type="ORF">mMyoMyo1_008397</name>
</gene>
<name>A0A7J7VIW2_MYOMY</name>
<dbReference type="Proteomes" id="UP000527355">
    <property type="component" value="Unassembled WGS sequence"/>
</dbReference>
<dbReference type="AlphaFoldDB" id="A0A7J7VIW2"/>
<dbReference type="EMBL" id="JABWUV010000010">
    <property type="protein sequence ID" value="KAF6324961.1"/>
    <property type="molecule type" value="Genomic_DNA"/>
</dbReference>
<evidence type="ECO:0000313" key="3">
    <source>
        <dbReference type="Proteomes" id="UP000527355"/>
    </source>
</evidence>
<proteinExistence type="predicted"/>
<sequence>MTGRGSEPTILATPGLIAGAPGSVENLGDFLEFCLQLPKGKRVFQKEFLEPRQEATLRSGRWGLAPSSEKGLAAFLPWEKPQHVCLGVSTELGHTWPSHLLGIQLLFRWPTPLAWPYGQDGGDKGQSNVPAGPGGRDSCMDHPAQSGLCGDLWEEEQGGVRSVEGTGGWLWAQ</sequence>
<feature type="region of interest" description="Disordered" evidence="1">
    <location>
        <begin position="117"/>
        <end position="141"/>
    </location>
</feature>
<protein>
    <submittedName>
        <fullName evidence="2">Uncharacterized protein</fullName>
    </submittedName>
</protein>